<accession>A0AAN6VHI0</accession>
<dbReference type="SUPFAM" id="SSF48371">
    <property type="entry name" value="ARM repeat"/>
    <property type="match status" value="1"/>
</dbReference>
<proteinExistence type="predicted"/>
<name>A0AAN6VHI0_9PEZI</name>
<sequence length="504" mass="58156">MDAIAESLSPLQKAKLHQVADLMLEIYQTLARMRYLEAEWIQRPPQHDLSALLPLFTSLALDPRVIYLYSILPYLSLNHPRGSFSSEFDFFGGAAFADFRHEADVRAARESFDPSGDDPGCELRPWITPLAGKGMYHRTLVYDAKRHVMAIFCDQDGGNMDPNLDSVTEWGEEEEWEEEEEEEDEEEEGDEEEEEENDDDDDEDEDEVEQENYWDEMGARPAGNVLRDIIRWYHELVEIPGGDHGGWEWSEEIVKPLYRKHGWPGENFDGDAFLVDQACAVTAAAVRDSAKEMLRRLKSQKDQLEEHEKDKASTTSQRALDEEWEAERRTRELKHWVRLAEVDWRRTCRKPEDLPLWELEDAQRKLGWEKDRLESSKQQEEVGEEWIRYAEKRVATHEKAYAACLANAERLCPGRPPLSLDPGTETGGPSFAGAIECYTEGLEFAEQEVAYARDWIAQLPESEGAEKARKLAQDHIDKCEEDVVDNRNRMELCIKEMERRKGGG</sequence>
<feature type="compositionally biased region" description="Acidic residues" evidence="1">
    <location>
        <begin position="170"/>
        <end position="214"/>
    </location>
</feature>
<feature type="region of interest" description="Disordered" evidence="1">
    <location>
        <begin position="158"/>
        <end position="219"/>
    </location>
</feature>
<dbReference type="EMBL" id="MU857042">
    <property type="protein sequence ID" value="KAK4150941.1"/>
    <property type="molecule type" value="Genomic_DNA"/>
</dbReference>
<evidence type="ECO:0000313" key="3">
    <source>
        <dbReference type="Proteomes" id="UP001302745"/>
    </source>
</evidence>
<reference evidence="2" key="1">
    <citation type="journal article" date="2023" name="Mol. Phylogenet. Evol.">
        <title>Genome-scale phylogeny and comparative genomics of the fungal order Sordariales.</title>
        <authorList>
            <person name="Hensen N."/>
            <person name="Bonometti L."/>
            <person name="Westerberg I."/>
            <person name="Brannstrom I.O."/>
            <person name="Guillou S."/>
            <person name="Cros-Aarteil S."/>
            <person name="Calhoun S."/>
            <person name="Haridas S."/>
            <person name="Kuo A."/>
            <person name="Mondo S."/>
            <person name="Pangilinan J."/>
            <person name="Riley R."/>
            <person name="LaButti K."/>
            <person name="Andreopoulos B."/>
            <person name="Lipzen A."/>
            <person name="Chen C."/>
            <person name="Yan M."/>
            <person name="Daum C."/>
            <person name="Ng V."/>
            <person name="Clum A."/>
            <person name="Steindorff A."/>
            <person name="Ohm R.A."/>
            <person name="Martin F."/>
            <person name="Silar P."/>
            <person name="Natvig D.O."/>
            <person name="Lalanne C."/>
            <person name="Gautier V."/>
            <person name="Ament-Velasquez S.L."/>
            <person name="Kruys A."/>
            <person name="Hutchinson M.I."/>
            <person name="Powell A.J."/>
            <person name="Barry K."/>
            <person name="Miller A.N."/>
            <person name="Grigoriev I.V."/>
            <person name="Debuchy R."/>
            <person name="Gladieux P."/>
            <person name="Hiltunen Thoren M."/>
            <person name="Johannesson H."/>
        </authorList>
    </citation>
    <scope>NUCLEOTIDE SEQUENCE</scope>
    <source>
        <strain evidence="2">CBS 538.74</strain>
    </source>
</reference>
<evidence type="ECO:0000313" key="2">
    <source>
        <dbReference type="EMBL" id="KAK4150941.1"/>
    </source>
</evidence>
<dbReference type="Proteomes" id="UP001302745">
    <property type="component" value="Unassembled WGS sequence"/>
</dbReference>
<comment type="caution">
    <text evidence="2">The sequence shown here is derived from an EMBL/GenBank/DDBJ whole genome shotgun (WGS) entry which is preliminary data.</text>
</comment>
<feature type="compositionally biased region" description="Basic and acidic residues" evidence="1">
    <location>
        <begin position="299"/>
        <end position="312"/>
    </location>
</feature>
<organism evidence="2 3">
    <name type="scientific">Chaetomidium leptoderma</name>
    <dbReference type="NCBI Taxonomy" id="669021"/>
    <lineage>
        <taxon>Eukaryota</taxon>
        <taxon>Fungi</taxon>
        <taxon>Dikarya</taxon>
        <taxon>Ascomycota</taxon>
        <taxon>Pezizomycotina</taxon>
        <taxon>Sordariomycetes</taxon>
        <taxon>Sordariomycetidae</taxon>
        <taxon>Sordariales</taxon>
        <taxon>Chaetomiaceae</taxon>
        <taxon>Chaetomidium</taxon>
    </lineage>
</organism>
<keyword evidence="3" id="KW-1185">Reference proteome</keyword>
<dbReference type="AlphaFoldDB" id="A0AAN6VHI0"/>
<evidence type="ECO:0000256" key="1">
    <source>
        <dbReference type="SAM" id="MobiDB-lite"/>
    </source>
</evidence>
<reference evidence="2" key="2">
    <citation type="submission" date="2023-05" db="EMBL/GenBank/DDBJ databases">
        <authorList>
            <consortium name="Lawrence Berkeley National Laboratory"/>
            <person name="Steindorff A."/>
            <person name="Hensen N."/>
            <person name="Bonometti L."/>
            <person name="Westerberg I."/>
            <person name="Brannstrom I.O."/>
            <person name="Guillou S."/>
            <person name="Cros-Aarteil S."/>
            <person name="Calhoun S."/>
            <person name="Haridas S."/>
            <person name="Kuo A."/>
            <person name="Mondo S."/>
            <person name="Pangilinan J."/>
            <person name="Riley R."/>
            <person name="Labutti K."/>
            <person name="Andreopoulos B."/>
            <person name="Lipzen A."/>
            <person name="Chen C."/>
            <person name="Yanf M."/>
            <person name="Daum C."/>
            <person name="Ng V."/>
            <person name="Clum A."/>
            <person name="Ohm R."/>
            <person name="Martin F."/>
            <person name="Silar P."/>
            <person name="Natvig D."/>
            <person name="Lalanne C."/>
            <person name="Gautier V."/>
            <person name="Ament-Velasquez S.L."/>
            <person name="Kruys A."/>
            <person name="Hutchinson M.I."/>
            <person name="Powell A.J."/>
            <person name="Barry K."/>
            <person name="Miller A.N."/>
            <person name="Grigoriev I.V."/>
            <person name="Debuchy R."/>
            <person name="Gladieux P."/>
            <person name="Thoren M.H."/>
            <person name="Johannesson H."/>
        </authorList>
    </citation>
    <scope>NUCLEOTIDE SEQUENCE</scope>
    <source>
        <strain evidence="2">CBS 538.74</strain>
    </source>
</reference>
<dbReference type="InterPro" id="IPR016024">
    <property type="entry name" value="ARM-type_fold"/>
</dbReference>
<feature type="region of interest" description="Disordered" evidence="1">
    <location>
        <begin position="299"/>
        <end position="319"/>
    </location>
</feature>
<gene>
    <name evidence="2" type="ORF">C8A00DRAFT_36440</name>
</gene>
<protein>
    <submittedName>
        <fullName evidence="2">Uncharacterized protein</fullName>
    </submittedName>
</protein>